<dbReference type="PANTHER" id="PTHR42930">
    <property type="entry name" value="PHOSPHATE-SPECIFIC TRANSPORT SYSTEM ACCESSORY PROTEIN PHOU"/>
    <property type="match status" value="1"/>
</dbReference>
<dbReference type="GO" id="GO:0045936">
    <property type="term" value="P:negative regulation of phosphate metabolic process"/>
    <property type="evidence" value="ECO:0007669"/>
    <property type="project" value="InterPro"/>
</dbReference>
<dbReference type="InterPro" id="IPR028366">
    <property type="entry name" value="PhoU"/>
</dbReference>
<dbReference type="Proteomes" id="UP000018189">
    <property type="component" value="Unassembled WGS sequence"/>
</dbReference>
<dbReference type="InterPro" id="IPR036390">
    <property type="entry name" value="WH_DNA-bd_sf"/>
</dbReference>
<dbReference type="EMBL" id="CBKP010000014">
    <property type="protein sequence ID" value="CDF28428.1"/>
    <property type="molecule type" value="Genomic_DNA"/>
</dbReference>
<gene>
    <name evidence="2" type="ORF">BN522_00311</name>
</gene>
<sequence length="293" mass="33871">MSKKNKTLKDILDCILYENPSTQDEIAEKLGITRRYVTQLLQPLVKEGTVKRAYMIDLKVYEKLAESFGDYAPVSDSGYILVNDMLSNMAKHVQSQLQESFGAVQDYDENKANLALEMDYTTNNMVEKVRTSVETIVSINQHSELSKSMLYNEVAYDLERIGDYCGHIAKFVIEDVYEVDEVILKNLKKMHKTAQKMIRSAMLAFLEGKTNLKDDIMDFEESMHMLQNKSINIIATQMAENSFDEKERSNYFMYLFRVVKAFERIGDISIEIIDVAIEFHNNIPRSTTPRTFR</sequence>
<dbReference type="SUPFAM" id="SSF109755">
    <property type="entry name" value="PhoU-like"/>
    <property type="match status" value="1"/>
</dbReference>
<dbReference type="Gene3D" id="1.20.58.220">
    <property type="entry name" value="Phosphate transport system protein phou homolog 2, domain 2"/>
    <property type="match status" value="2"/>
</dbReference>
<evidence type="ECO:0000313" key="2">
    <source>
        <dbReference type="EMBL" id="CDF28428.1"/>
    </source>
</evidence>
<name>R7PR63_METSM</name>
<protein>
    <submittedName>
        <fullName evidence="2">Phosphate transport system regulator</fullName>
    </submittedName>
</protein>
<dbReference type="GO" id="GO:0030643">
    <property type="term" value="P:intracellular phosphate ion homeostasis"/>
    <property type="evidence" value="ECO:0007669"/>
    <property type="project" value="InterPro"/>
</dbReference>
<accession>R7PR63</accession>
<organism evidence="2 3">
    <name type="scientific">Methanobrevibacter smithii CAG:186</name>
    <dbReference type="NCBI Taxonomy" id="1263088"/>
    <lineage>
        <taxon>Archaea</taxon>
        <taxon>Methanobacteriati</taxon>
        <taxon>Methanobacteriota</taxon>
        <taxon>Methanomada group</taxon>
        <taxon>Methanobacteria</taxon>
        <taxon>Methanobacteriales</taxon>
        <taxon>Methanobacteriaceae</taxon>
        <taxon>Methanobrevibacter</taxon>
    </lineage>
</organism>
<dbReference type="InterPro" id="IPR036388">
    <property type="entry name" value="WH-like_DNA-bd_sf"/>
</dbReference>
<dbReference type="Pfam" id="PF13412">
    <property type="entry name" value="HTH_24"/>
    <property type="match status" value="1"/>
</dbReference>
<dbReference type="Pfam" id="PF01895">
    <property type="entry name" value="PhoU"/>
    <property type="match status" value="2"/>
</dbReference>
<evidence type="ECO:0000259" key="1">
    <source>
        <dbReference type="Pfam" id="PF01895"/>
    </source>
</evidence>
<dbReference type="InterPro" id="IPR026022">
    <property type="entry name" value="PhoU_dom"/>
</dbReference>
<dbReference type="AlphaFoldDB" id="R7PR63"/>
<proteinExistence type="predicted"/>
<evidence type="ECO:0000313" key="3">
    <source>
        <dbReference type="Proteomes" id="UP000018189"/>
    </source>
</evidence>
<feature type="domain" description="PhoU" evidence="1">
    <location>
        <begin position="86"/>
        <end position="172"/>
    </location>
</feature>
<dbReference type="PANTHER" id="PTHR42930:SF3">
    <property type="entry name" value="PHOSPHATE-SPECIFIC TRANSPORT SYSTEM ACCESSORY PROTEIN PHOU"/>
    <property type="match status" value="1"/>
</dbReference>
<dbReference type="InterPro" id="IPR038078">
    <property type="entry name" value="PhoU-like_sf"/>
</dbReference>
<dbReference type="Gene3D" id="1.10.10.10">
    <property type="entry name" value="Winged helix-like DNA-binding domain superfamily/Winged helix DNA-binding domain"/>
    <property type="match status" value="1"/>
</dbReference>
<dbReference type="SUPFAM" id="SSF46785">
    <property type="entry name" value="Winged helix' DNA-binding domain"/>
    <property type="match status" value="1"/>
</dbReference>
<comment type="caution">
    <text evidence="2">The sequence shown here is derived from an EMBL/GenBank/DDBJ whole genome shotgun (WGS) entry which is preliminary data.</text>
</comment>
<feature type="domain" description="PhoU" evidence="1">
    <location>
        <begin position="187"/>
        <end position="274"/>
    </location>
</feature>
<reference evidence="2" key="1">
    <citation type="submission" date="2012-11" db="EMBL/GenBank/DDBJ databases">
        <title>Dependencies among metagenomic species, viruses, plasmids and units of genetic variation.</title>
        <authorList>
            <person name="Nielsen H.B."/>
            <person name="Almeida M."/>
            <person name="Juncker A.S."/>
            <person name="Rasmussen S."/>
            <person name="Li J."/>
            <person name="Sunagawa S."/>
            <person name="Plichta D."/>
            <person name="Gautier L."/>
            <person name="Le Chatelier E."/>
            <person name="Peletier E."/>
            <person name="Bonde I."/>
            <person name="Nielsen T."/>
            <person name="Manichanh C."/>
            <person name="Arumugam M."/>
            <person name="Batto J."/>
            <person name="Santos M.B.Q.D."/>
            <person name="Blom N."/>
            <person name="Borruel N."/>
            <person name="Burgdorf K.S."/>
            <person name="Boumezbeur F."/>
            <person name="Casellas F."/>
            <person name="Dore J."/>
            <person name="Guarner F."/>
            <person name="Hansen T."/>
            <person name="Hildebrand F."/>
            <person name="Kaas R.S."/>
            <person name="Kennedy S."/>
            <person name="Kristiansen K."/>
            <person name="Kultima J.R."/>
            <person name="Leonard P."/>
            <person name="Levenez F."/>
            <person name="Lund O."/>
            <person name="Moumen B."/>
            <person name="Le Paslier D."/>
            <person name="Pons N."/>
            <person name="Pedersen O."/>
            <person name="Prifti E."/>
            <person name="Qin J."/>
            <person name="Raes J."/>
            <person name="Tap J."/>
            <person name="Tims S."/>
            <person name="Ussery D.W."/>
            <person name="Yamada T."/>
            <person name="MetaHit consortium"/>
            <person name="Renault P."/>
            <person name="Sicheritz-Ponten T."/>
            <person name="Bork P."/>
            <person name="Wang J."/>
            <person name="Brunak S."/>
            <person name="Ehrlich S.D."/>
        </authorList>
    </citation>
    <scope>NUCLEOTIDE SEQUENCE [LARGE SCALE GENOMIC DNA]</scope>
</reference>